<feature type="signal peptide" evidence="6">
    <location>
        <begin position="1"/>
        <end position="21"/>
    </location>
</feature>
<dbReference type="GO" id="GO:0004185">
    <property type="term" value="F:serine-type carboxypeptidase activity"/>
    <property type="evidence" value="ECO:0007669"/>
    <property type="project" value="InterPro"/>
</dbReference>
<dbReference type="Proteomes" id="UP000317572">
    <property type="component" value="Chromosome"/>
</dbReference>
<reference evidence="7 8" key="1">
    <citation type="submission" date="2018-11" db="EMBL/GenBank/DDBJ databases">
        <title>The first complete genome of Serratia liquefaciens isolated from metalophyte plant revel distinctness adaptive mechanisms in an extreme habitat.</title>
        <authorList>
            <person name="Caneschi W.L."/>
            <person name="Sanchez A.B."/>
            <person name="Felestrino E.B."/>
            <person name="Assis R.A.B."/>
            <person name="Lemes C.G.C."/>
            <person name="Cordeiro I.F."/>
            <person name="Fonseca N.P."/>
            <person name="Villa M."/>
            <person name="Vieira I.T."/>
            <person name="Moraes L.A."/>
            <person name="Kamino L.H.Y."/>
            <person name="do Carmo F."/>
            <person name="Garcia C.M."/>
            <person name="Almeida N.F."/>
            <person name="Silva R.S."/>
            <person name="Ferro J.A."/>
            <person name="Ferro M.I.T."/>
            <person name="Varani A.M."/>
            <person name="Ferreira R.M."/>
            <person name="dos Santos V.L."/>
            <person name="Silva U.C."/>
            <person name="Setubal J.C."/>
            <person name="Moreira L.M."/>
        </authorList>
    </citation>
    <scope>NUCLEOTIDE SEQUENCE [LARGE SCALE GENOMIC DNA]</scope>
    <source>
        <strain evidence="7 8">FG3</strain>
    </source>
</reference>
<dbReference type="InterPro" id="IPR001563">
    <property type="entry name" value="Peptidase_S10"/>
</dbReference>
<dbReference type="STRING" id="614.XJ20_01695"/>
<evidence type="ECO:0000256" key="3">
    <source>
        <dbReference type="ARBA" id="ARBA00022729"/>
    </source>
</evidence>
<keyword evidence="4" id="KW-0378">Hydrolase</keyword>
<evidence type="ECO:0000313" key="8">
    <source>
        <dbReference type="Proteomes" id="UP000317572"/>
    </source>
</evidence>
<dbReference type="SUPFAM" id="SSF53474">
    <property type="entry name" value="alpha/beta-Hydrolases"/>
    <property type="match status" value="1"/>
</dbReference>
<organism evidence="7 8">
    <name type="scientific">Serratia liquefaciens</name>
    <dbReference type="NCBI Taxonomy" id="614"/>
    <lineage>
        <taxon>Bacteria</taxon>
        <taxon>Pseudomonadati</taxon>
        <taxon>Pseudomonadota</taxon>
        <taxon>Gammaproteobacteria</taxon>
        <taxon>Enterobacterales</taxon>
        <taxon>Yersiniaceae</taxon>
        <taxon>Serratia</taxon>
    </lineage>
</organism>
<dbReference type="InterPro" id="IPR029058">
    <property type="entry name" value="AB_hydrolase_fold"/>
</dbReference>
<evidence type="ECO:0000256" key="6">
    <source>
        <dbReference type="SAM" id="SignalP"/>
    </source>
</evidence>
<evidence type="ECO:0000256" key="2">
    <source>
        <dbReference type="ARBA" id="ARBA00022670"/>
    </source>
</evidence>
<sequence length="520" mass="58112">MDRILIGFLTAVSLFTAGVSAANPPQEAPHAEHAPAPMADQTVATEGAITVNQVKINYQAQTGVLELSKDDPEDPVTGMFYVAYFKKNENKNENRPITFIYNGGPGSASLWLHMGALGPKRVIATQPEKTQLAPYQLTDNQYSLLNVSDLVFIDAPGTGYSRFSSSAASQPERAQQKLQSASNVYGVNGDAQAFSQFIVQFLTHYQRWNSPKYLLGESYGTTRSVVLAETLKNQNIDLNGIILMSQFLNYDNNVDDPNQNPGVDQPYYLALPTYAASAWYHQRLPGKHQSLQTLLDQAEKFALGTYAQALLQGANLPEKDRQTLAEQLYQFTGISADYWLKANLRLSGPVFAKQLLSGQDETIGRIDTRYRGPSLDNIAETSNYDPNISAITSAYVAQFHDYLGKTLHFSADQNYRAFSDEIYDWNMSSNSRDRSFNVLPSLSRVMKMNPAMRVMVIGGVYDLATPYFVAKYEMSHLPVSPKLRDNIRFYWYDTGHMPYVDEPSLKKMHADLSAFISQKP</sequence>
<dbReference type="GO" id="GO:0006508">
    <property type="term" value="P:proteolysis"/>
    <property type="evidence" value="ECO:0007669"/>
    <property type="project" value="UniProtKB-KW"/>
</dbReference>
<keyword evidence="3 6" id="KW-0732">Signal</keyword>
<dbReference type="AlphaFoldDB" id="A0A515D417"/>
<dbReference type="RefSeq" id="WP_128864529.1">
    <property type="nucleotide sequence ID" value="NZ_CAMIRC010000003.1"/>
</dbReference>
<dbReference type="PANTHER" id="PTHR11802:SF3">
    <property type="entry name" value="RETINOID-INDUCIBLE SERINE CARBOXYPEPTIDASE"/>
    <property type="match status" value="1"/>
</dbReference>
<evidence type="ECO:0000256" key="1">
    <source>
        <dbReference type="ARBA" id="ARBA00022645"/>
    </source>
</evidence>
<dbReference type="Pfam" id="PF00450">
    <property type="entry name" value="Peptidase_S10"/>
    <property type="match status" value="1"/>
</dbReference>
<dbReference type="EMBL" id="CP033893">
    <property type="protein sequence ID" value="QDL35124.1"/>
    <property type="molecule type" value="Genomic_DNA"/>
</dbReference>
<protein>
    <submittedName>
        <fullName evidence="7">Peptidase S10</fullName>
    </submittedName>
</protein>
<keyword evidence="5" id="KW-0325">Glycoprotein</keyword>
<dbReference type="PANTHER" id="PTHR11802">
    <property type="entry name" value="SERINE PROTEASE FAMILY S10 SERINE CARBOXYPEPTIDASE"/>
    <property type="match status" value="1"/>
</dbReference>
<accession>A0A515D417</accession>
<keyword evidence="1" id="KW-0121">Carboxypeptidase</keyword>
<gene>
    <name evidence="7" type="ORF">EGO53_26605</name>
</gene>
<proteinExistence type="predicted"/>
<dbReference type="Gene3D" id="3.40.50.1820">
    <property type="entry name" value="alpha/beta hydrolase"/>
    <property type="match status" value="1"/>
</dbReference>
<evidence type="ECO:0000256" key="4">
    <source>
        <dbReference type="ARBA" id="ARBA00022801"/>
    </source>
</evidence>
<name>A0A515D417_SERLI</name>
<evidence type="ECO:0000313" key="7">
    <source>
        <dbReference type="EMBL" id="QDL35124.1"/>
    </source>
</evidence>
<feature type="chain" id="PRO_5022138687" evidence="6">
    <location>
        <begin position="22"/>
        <end position="520"/>
    </location>
</feature>
<keyword evidence="2" id="KW-0645">Protease</keyword>
<evidence type="ECO:0000256" key="5">
    <source>
        <dbReference type="ARBA" id="ARBA00023180"/>
    </source>
</evidence>